<comment type="caution">
    <text evidence="1">The sequence shown here is derived from an EMBL/GenBank/DDBJ whole genome shotgun (WGS) entry which is preliminary data.</text>
</comment>
<protein>
    <recommendedName>
        <fullName evidence="3">YheC/YheD family protein</fullName>
    </recommendedName>
</protein>
<name>A0A919XMN0_9BACL</name>
<sequence length="252" mass="29199">MIEKKPRRFLLSKWTKTKALLTSDEVKPFIPDTRRFSKPTLKKMLELYKMVYVKPEVGTYGKGVMRVQRLNAGAYKYQTGTTERTFGDYESFHNSIRSITGKKSYLIQKGIHLLKYNKRRFDIRVMVQLSPKREWETTGLIGRVAHPGKIVTNYHSGGTPMDVKPLLTAHLSGSDMNKVIHRLTKLGVSTAKHLHKKYPGIRQIGLDVGFDDSWTPWIIEVNTNPDPFIFNKLKDKSMYRKVMRYRRAAGKH</sequence>
<gene>
    <name evidence="1" type="ORF">J2TS6_57000</name>
</gene>
<dbReference type="SUPFAM" id="SSF56059">
    <property type="entry name" value="Glutathione synthetase ATP-binding domain-like"/>
    <property type="match status" value="1"/>
</dbReference>
<dbReference type="Proteomes" id="UP000679779">
    <property type="component" value="Unassembled WGS sequence"/>
</dbReference>
<organism evidence="1 2">
    <name type="scientific">Paenibacillus albilobatus</name>
    <dbReference type="NCBI Taxonomy" id="2716884"/>
    <lineage>
        <taxon>Bacteria</taxon>
        <taxon>Bacillati</taxon>
        <taxon>Bacillota</taxon>
        <taxon>Bacilli</taxon>
        <taxon>Bacillales</taxon>
        <taxon>Paenibacillaceae</taxon>
        <taxon>Paenibacillus</taxon>
    </lineage>
</organism>
<evidence type="ECO:0008006" key="3">
    <source>
        <dbReference type="Google" id="ProtNLM"/>
    </source>
</evidence>
<dbReference type="Gene3D" id="3.30.470.20">
    <property type="entry name" value="ATP-grasp fold, B domain"/>
    <property type="match status" value="1"/>
</dbReference>
<dbReference type="AlphaFoldDB" id="A0A919XMN0"/>
<keyword evidence="2" id="KW-1185">Reference proteome</keyword>
<dbReference type="InterPro" id="IPR026838">
    <property type="entry name" value="YheC/D"/>
</dbReference>
<evidence type="ECO:0000313" key="2">
    <source>
        <dbReference type="Proteomes" id="UP000679779"/>
    </source>
</evidence>
<accession>A0A919XMN0</accession>
<proteinExistence type="predicted"/>
<reference evidence="1" key="1">
    <citation type="submission" date="2021-03" db="EMBL/GenBank/DDBJ databases">
        <title>Antimicrobial resistance genes in bacteria isolated from Japanese honey, and their potential for conferring macrolide and lincosamide resistance in the American foulbrood pathogen Paenibacillus larvae.</title>
        <authorList>
            <person name="Okamoto M."/>
            <person name="Kumagai M."/>
            <person name="Kanamori H."/>
            <person name="Takamatsu D."/>
        </authorList>
    </citation>
    <scope>NUCLEOTIDE SEQUENCE</scope>
    <source>
        <strain evidence="1">J2TS6</strain>
    </source>
</reference>
<dbReference type="Pfam" id="PF14398">
    <property type="entry name" value="ATPgrasp_YheCD"/>
    <property type="match status" value="1"/>
</dbReference>
<evidence type="ECO:0000313" key="1">
    <source>
        <dbReference type="EMBL" id="GIO34559.1"/>
    </source>
</evidence>
<dbReference type="EMBL" id="BORQ01000011">
    <property type="protein sequence ID" value="GIO34559.1"/>
    <property type="molecule type" value="Genomic_DNA"/>
</dbReference>